<dbReference type="PANTHER" id="PTHR10218:SF242">
    <property type="entry name" value="GUANINE NUCLEOTIDE-BINDING PROTEIN ALPHA-1 SUBUNIT"/>
    <property type="match status" value="1"/>
</dbReference>
<gene>
    <name evidence="6" type="ORF">N7450_004768</name>
</gene>
<sequence>MEVDELELPMQQKLSIQPWSDDLEGDRYWRTTIRAGKWIHCFENIDCLIFVVALSGYDQCLAEDHNANQMHEAMEPFDLLINGVWFRQKSVILFLNKIDIFKKKITYSPISAYFSDFHGMSLATAANYFAGHFQDINRTQGRQIYMHYTNTTDTNLLK</sequence>
<evidence type="ECO:0000256" key="5">
    <source>
        <dbReference type="PIRSR" id="PIRSR601019-1"/>
    </source>
</evidence>
<dbReference type="SUPFAM" id="SSF52540">
    <property type="entry name" value="P-loop containing nucleoside triphosphate hydrolases"/>
    <property type="match status" value="1"/>
</dbReference>
<dbReference type="GO" id="GO:0005834">
    <property type="term" value="C:heterotrimeric G-protein complex"/>
    <property type="evidence" value="ECO:0007669"/>
    <property type="project" value="TreeGrafter"/>
</dbReference>
<proteinExistence type="predicted"/>
<evidence type="ECO:0000313" key="6">
    <source>
        <dbReference type="EMBL" id="KAJ5590796.1"/>
    </source>
</evidence>
<evidence type="ECO:0000256" key="3">
    <source>
        <dbReference type="ARBA" id="ARBA00023134"/>
    </source>
</evidence>
<dbReference type="GO" id="GO:0031683">
    <property type="term" value="F:G-protein beta/gamma-subunit complex binding"/>
    <property type="evidence" value="ECO:0007669"/>
    <property type="project" value="InterPro"/>
</dbReference>
<dbReference type="AlphaFoldDB" id="A0AAD6DQX7"/>
<dbReference type="SMART" id="SM00275">
    <property type="entry name" value="G_alpha"/>
    <property type="match status" value="1"/>
</dbReference>
<dbReference type="InterPro" id="IPR027417">
    <property type="entry name" value="P-loop_NTPase"/>
</dbReference>
<name>A0AAD6DQX7_9EURO</name>
<dbReference type="PANTHER" id="PTHR10218">
    <property type="entry name" value="GTP-BINDING PROTEIN ALPHA SUBUNIT"/>
    <property type="match status" value="1"/>
</dbReference>
<reference evidence="6 7" key="1">
    <citation type="journal article" date="2023" name="IMA Fungus">
        <title>Comparative genomic study of the Penicillium genus elucidates a diverse pangenome and 15 lateral gene transfer events.</title>
        <authorList>
            <person name="Petersen C."/>
            <person name="Sorensen T."/>
            <person name="Nielsen M.R."/>
            <person name="Sondergaard T.E."/>
            <person name="Sorensen J.L."/>
            <person name="Fitzpatrick D.A."/>
            <person name="Frisvad J.C."/>
            <person name="Nielsen K.L."/>
        </authorList>
    </citation>
    <scope>NUCLEOTIDE SEQUENCE [LARGE SCALE GENOMIC DNA]</scope>
    <source>
        <strain evidence="6 7">IBT 29057</strain>
    </source>
</reference>
<dbReference type="GO" id="GO:0005525">
    <property type="term" value="F:GTP binding"/>
    <property type="evidence" value="ECO:0007669"/>
    <property type="project" value="UniProtKB-KW"/>
</dbReference>
<keyword evidence="7" id="KW-1185">Reference proteome</keyword>
<dbReference type="PRINTS" id="PR00318">
    <property type="entry name" value="GPROTEINA"/>
</dbReference>
<keyword evidence="4" id="KW-0807">Transducer</keyword>
<dbReference type="GO" id="GO:0007186">
    <property type="term" value="P:G protein-coupled receptor signaling pathway"/>
    <property type="evidence" value="ECO:0007669"/>
    <property type="project" value="InterPro"/>
</dbReference>
<dbReference type="GO" id="GO:0001664">
    <property type="term" value="F:G protein-coupled receptor binding"/>
    <property type="evidence" value="ECO:0007669"/>
    <property type="project" value="TreeGrafter"/>
</dbReference>
<dbReference type="PROSITE" id="PS51882">
    <property type="entry name" value="G_ALPHA"/>
    <property type="match status" value="1"/>
</dbReference>
<comment type="caution">
    <text evidence="6">The sequence shown here is derived from an EMBL/GenBank/DDBJ whole genome shotgun (WGS) entry which is preliminary data.</text>
</comment>
<evidence type="ECO:0000256" key="2">
    <source>
        <dbReference type="ARBA" id="ARBA00022741"/>
    </source>
</evidence>
<evidence type="ECO:0000256" key="1">
    <source>
        <dbReference type="ARBA" id="ARBA00022723"/>
    </source>
</evidence>
<dbReference type="GO" id="GO:0003924">
    <property type="term" value="F:GTPase activity"/>
    <property type="evidence" value="ECO:0007669"/>
    <property type="project" value="InterPro"/>
</dbReference>
<evidence type="ECO:0000313" key="7">
    <source>
        <dbReference type="Proteomes" id="UP001216150"/>
    </source>
</evidence>
<dbReference type="EMBL" id="JAQJAC010000003">
    <property type="protein sequence ID" value="KAJ5590796.1"/>
    <property type="molecule type" value="Genomic_DNA"/>
</dbReference>
<dbReference type="Gene3D" id="3.40.50.300">
    <property type="entry name" value="P-loop containing nucleotide triphosphate hydrolases"/>
    <property type="match status" value="1"/>
</dbReference>
<dbReference type="InterPro" id="IPR001019">
    <property type="entry name" value="Gprotein_alpha_su"/>
</dbReference>
<dbReference type="GO" id="GO:0005737">
    <property type="term" value="C:cytoplasm"/>
    <property type="evidence" value="ECO:0007669"/>
    <property type="project" value="TreeGrafter"/>
</dbReference>
<dbReference type="FunFam" id="3.40.50.300:FF:000692">
    <property type="entry name" value="Guanine nucleotide-binding protein subunit alpha"/>
    <property type="match status" value="1"/>
</dbReference>
<keyword evidence="2 5" id="KW-0547">Nucleotide-binding</keyword>
<dbReference type="Pfam" id="PF00503">
    <property type="entry name" value="G-alpha"/>
    <property type="match status" value="1"/>
</dbReference>
<dbReference type="Proteomes" id="UP001216150">
    <property type="component" value="Unassembled WGS sequence"/>
</dbReference>
<keyword evidence="1" id="KW-0479">Metal-binding</keyword>
<keyword evidence="3 5" id="KW-0342">GTP-binding</keyword>
<dbReference type="GO" id="GO:0046872">
    <property type="term" value="F:metal ion binding"/>
    <property type="evidence" value="ECO:0007669"/>
    <property type="project" value="UniProtKB-KW"/>
</dbReference>
<dbReference type="GO" id="GO:0000750">
    <property type="term" value="P:pheromone-dependent signal transduction involved in conjugation with cellular fusion"/>
    <property type="evidence" value="ECO:0007669"/>
    <property type="project" value="TreeGrafter"/>
</dbReference>
<accession>A0AAD6DQX7</accession>
<feature type="binding site" evidence="5">
    <location>
        <begin position="96"/>
        <end position="99"/>
    </location>
    <ligand>
        <name>GTP</name>
        <dbReference type="ChEBI" id="CHEBI:37565"/>
    </ligand>
</feature>
<protein>
    <submittedName>
        <fullName evidence="6">Guanine nucleotide binding protein alpha subunit</fullName>
    </submittedName>
</protein>
<organism evidence="6 7">
    <name type="scientific">Penicillium hetheringtonii</name>
    <dbReference type="NCBI Taxonomy" id="911720"/>
    <lineage>
        <taxon>Eukaryota</taxon>
        <taxon>Fungi</taxon>
        <taxon>Dikarya</taxon>
        <taxon>Ascomycota</taxon>
        <taxon>Pezizomycotina</taxon>
        <taxon>Eurotiomycetes</taxon>
        <taxon>Eurotiomycetidae</taxon>
        <taxon>Eurotiales</taxon>
        <taxon>Aspergillaceae</taxon>
        <taxon>Penicillium</taxon>
    </lineage>
</organism>
<evidence type="ECO:0000256" key="4">
    <source>
        <dbReference type="ARBA" id="ARBA00023224"/>
    </source>
</evidence>